<accession>A0ABS8XWW4</accession>
<protein>
    <submittedName>
        <fullName evidence="1">Uncharacterized protein</fullName>
    </submittedName>
</protein>
<dbReference type="Proteomes" id="UP001200741">
    <property type="component" value="Unassembled WGS sequence"/>
</dbReference>
<proteinExistence type="predicted"/>
<evidence type="ECO:0000313" key="2">
    <source>
        <dbReference type="Proteomes" id="UP001200741"/>
    </source>
</evidence>
<organism evidence="1 2">
    <name type="scientific">Pelomonas cellulosilytica</name>
    <dbReference type="NCBI Taxonomy" id="2906762"/>
    <lineage>
        <taxon>Bacteria</taxon>
        <taxon>Pseudomonadati</taxon>
        <taxon>Pseudomonadota</taxon>
        <taxon>Betaproteobacteria</taxon>
        <taxon>Burkholderiales</taxon>
        <taxon>Sphaerotilaceae</taxon>
        <taxon>Roseateles</taxon>
    </lineage>
</organism>
<keyword evidence="2" id="KW-1185">Reference proteome</keyword>
<reference evidence="1 2" key="1">
    <citation type="submission" date="2021-12" db="EMBL/GenBank/DDBJ databases">
        <title>Genome seq of P8.</title>
        <authorList>
            <person name="Seo T."/>
        </authorList>
    </citation>
    <scope>NUCLEOTIDE SEQUENCE [LARGE SCALE GENOMIC DNA]</scope>
    <source>
        <strain evidence="1 2">P8</strain>
    </source>
</reference>
<dbReference type="EMBL" id="JAJTWU010000002">
    <property type="protein sequence ID" value="MCE4553770.1"/>
    <property type="molecule type" value="Genomic_DNA"/>
</dbReference>
<dbReference type="RefSeq" id="WP_233370485.1">
    <property type="nucleotide sequence ID" value="NZ_JAJTWU010000002.1"/>
</dbReference>
<comment type="caution">
    <text evidence="1">The sequence shown here is derived from an EMBL/GenBank/DDBJ whole genome shotgun (WGS) entry which is preliminary data.</text>
</comment>
<evidence type="ECO:0000313" key="1">
    <source>
        <dbReference type="EMBL" id="MCE4553770.1"/>
    </source>
</evidence>
<sequence length="129" mass="14848">MQLNRLRHWLAGLLDSLPAAYRERSCQGSAWKHAFPAASNAQIRDFLGLFVRAFAFSDRHRLLFSPGDRVLDVYGHLYPKRWMPDALELETLARDLKLTHGLELQARWHSDMTLGELFAWTRESGKAIA</sequence>
<name>A0ABS8XWW4_9BURK</name>
<gene>
    <name evidence="1" type="ORF">LXT13_04825</name>
</gene>